<gene>
    <name evidence="5" type="ORF">DX908_15065</name>
</gene>
<keyword evidence="1 2" id="KW-0238">DNA-binding</keyword>
<dbReference type="GO" id="GO:0006355">
    <property type="term" value="P:regulation of DNA-templated transcription"/>
    <property type="evidence" value="ECO:0007669"/>
    <property type="project" value="InterPro"/>
</dbReference>
<comment type="caution">
    <text evidence="5">The sequence shown here is derived from an EMBL/GenBank/DDBJ whole genome shotgun (WGS) entry which is preliminary data.</text>
</comment>
<dbReference type="SMART" id="SM00862">
    <property type="entry name" value="Trans_reg_C"/>
    <property type="match status" value="1"/>
</dbReference>
<feature type="DNA-binding region" description="OmpR/PhoB-type" evidence="2">
    <location>
        <begin position="14"/>
        <end position="112"/>
    </location>
</feature>
<keyword evidence="6" id="KW-1185">Reference proteome</keyword>
<sequence length="229" mass="25053">MNEEKEGLTSCFHHAPFVLGEWTVYPSRNQLRRAEETVSLQPKVMNLLCTLAGAGEETISRNQLIDKVWNGLHVSDAAIDRAVYSLRRTLGDSATAPRYIETVRKKGLRLIITPAEVASEPKPVEVQVTTTSVPMELNLAGFSLGSLVQMTSWRQAAVMLGTIVCVLTFWSIINNPIIFPASGGLNSAEAPSESPSMKAEEEDCAKQVLLADMSDLNADCSPQSNVMFR</sequence>
<evidence type="ECO:0000313" key="5">
    <source>
        <dbReference type="EMBL" id="RFB01597.1"/>
    </source>
</evidence>
<dbReference type="CDD" id="cd00383">
    <property type="entry name" value="trans_reg_C"/>
    <property type="match status" value="1"/>
</dbReference>
<dbReference type="InterPro" id="IPR016032">
    <property type="entry name" value="Sig_transdc_resp-reg_C-effctor"/>
</dbReference>
<dbReference type="Proteomes" id="UP000264589">
    <property type="component" value="Unassembled WGS sequence"/>
</dbReference>
<dbReference type="AlphaFoldDB" id="A0A371R824"/>
<feature type="domain" description="OmpR/PhoB-type" evidence="4">
    <location>
        <begin position="14"/>
        <end position="112"/>
    </location>
</feature>
<dbReference type="SUPFAM" id="SSF46894">
    <property type="entry name" value="C-terminal effector domain of the bipartite response regulators"/>
    <property type="match status" value="1"/>
</dbReference>
<dbReference type="InterPro" id="IPR001867">
    <property type="entry name" value="OmpR/PhoB-type_DNA-bd"/>
</dbReference>
<feature type="transmembrane region" description="Helical" evidence="3">
    <location>
        <begin position="156"/>
        <end position="173"/>
    </location>
</feature>
<dbReference type="RefSeq" id="WP_116393313.1">
    <property type="nucleotide sequence ID" value="NZ_QUQO01000002.1"/>
</dbReference>
<dbReference type="InterPro" id="IPR036388">
    <property type="entry name" value="WH-like_DNA-bd_sf"/>
</dbReference>
<organism evidence="5 6">
    <name type="scientific">Parvularcula marina</name>
    <dbReference type="NCBI Taxonomy" id="2292771"/>
    <lineage>
        <taxon>Bacteria</taxon>
        <taxon>Pseudomonadati</taxon>
        <taxon>Pseudomonadota</taxon>
        <taxon>Alphaproteobacteria</taxon>
        <taxon>Parvularculales</taxon>
        <taxon>Parvularculaceae</taxon>
        <taxon>Parvularcula</taxon>
    </lineage>
</organism>
<dbReference type="Pfam" id="PF00486">
    <property type="entry name" value="Trans_reg_C"/>
    <property type="match status" value="1"/>
</dbReference>
<dbReference type="GO" id="GO:0003677">
    <property type="term" value="F:DNA binding"/>
    <property type="evidence" value="ECO:0007669"/>
    <property type="project" value="UniProtKB-UniRule"/>
</dbReference>
<protein>
    <recommendedName>
        <fullName evidence="4">OmpR/PhoB-type domain-containing protein</fullName>
    </recommendedName>
</protein>
<keyword evidence="3" id="KW-0812">Transmembrane</keyword>
<dbReference type="PROSITE" id="PS51755">
    <property type="entry name" value="OMPR_PHOB"/>
    <property type="match status" value="1"/>
</dbReference>
<keyword evidence="3" id="KW-1133">Transmembrane helix</keyword>
<accession>A0A371R824</accession>
<dbReference type="GO" id="GO:0000160">
    <property type="term" value="P:phosphorelay signal transduction system"/>
    <property type="evidence" value="ECO:0007669"/>
    <property type="project" value="InterPro"/>
</dbReference>
<dbReference type="EMBL" id="QUQO01000002">
    <property type="protein sequence ID" value="RFB01597.1"/>
    <property type="molecule type" value="Genomic_DNA"/>
</dbReference>
<evidence type="ECO:0000259" key="4">
    <source>
        <dbReference type="PROSITE" id="PS51755"/>
    </source>
</evidence>
<evidence type="ECO:0000256" key="1">
    <source>
        <dbReference type="ARBA" id="ARBA00023125"/>
    </source>
</evidence>
<evidence type="ECO:0000256" key="3">
    <source>
        <dbReference type="SAM" id="Phobius"/>
    </source>
</evidence>
<keyword evidence="3" id="KW-0472">Membrane</keyword>
<proteinExistence type="predicted"/>
<reference evidence="5 6" key="1">
    <citation type="submission" date="2018-08" db="EMBL/GenBank/DDBJ databases">
        <title>Parvularcula sp. SM1705, isolated from surface water of the South Sea China.</title>
        <authorList>
            <person name="Sun L."/>
        </authorList>
    </citation>
    <scope>NUCLEOTIDE SEQUENCE [LARGE SCALE GENOMIC DNA]</scope>
    <source>
        <strain evidence="5 6">SM1705</strain>
    </source>
</reference>
<dbReference type="Gene3D" id="1.10.10.10">
    <property type="entry name" value="Winged helix-like DNA-binding domain superfamily/Winged helix DNA-binding domain"/>
    <property type="match status" value="1"/>
</dbReference>
<evidence type="ECO:0000256" key="2">
    <source>
        <dbReference type="PROSITE-ProRule" id="PRU01091"/>
    </source>
</evidence>
<name>A0A371R824_9PROT</name>
<dbReference type="InParanoid" id="A0A371R824"/>
<evidence type="ECO:0000313" key="6">
    <source>
        <dbReference type="Proteomes" id="UP000264589"/>
    </source>
</evidence>
<dbReference type="OrthoDB" id="105971at2"/>